<feature type="transmembrane region" description="Helical" evidence="9">
    <location>
        <begin position="345"/>
        <end position="367"/>
    </location>
</feature>
<evidence type="ECO:0000256" key="5">
    <source>
        <dbReference type="ARBA" id="ARBA00022692"/>
    </source>
</evidence>
<comment type="caution">
    <text evidence="10">The sequence shown here is derived from an EMBL/GenBank/DDBJ whole genome shotgun (WGS) entry which is preliminary data.</text>
</comment>
<evidence type="ECO:0000313" key="10">
    <source>
        <dbReference type="EMBL" id="ORY03494.1"/>
    </source>
</evidence>
<keyword evidence="7 9" id="KW-1133">Transmembrane helix</keyword>
<dbReference type="PANTHER" id="PTHR13121:SF0">
    <property type="entry name" value="PHOSPHATIDYLINOSITOL GLYCAN ANCHOR BIOSYNTHESIS CLASS U PROTEIN"/>
    <property type="match status" value="1"/>
</dbReference>
<comment type="similarity">
    <text evidence="3">Belongs to the PIGU family.</text>
</comment>
<evidence type="ECO:0000313" key="11">
    <source>
        <dbReference type="Proteomes" id="UP000193144"/>
    </source>
</evidence>
<evidence type="ECO:0000256" key="9">
    <source>
        <dbReference type="SAM" id="Phobius"/>
    </source>
</evidence>
<evidence type="ECO:0000256" key="7">
    <source>
        <dbReference type="ARBA" id="ARBA00022989"/>
    </source>
</evidence>
<feature type="transmembrane region" description="Helical" evidence="9">
    <location>
        <begin position="218"/>
        <end position="239"/>
    </location>
</feature>
<feature type="transmembrane region" description="Helical" evidence="9">
    <location>
        <begin position="127"/>
        <end position="143"/>
    </location>
</feature>
<feature type="transmembrane region" description="Helical" evidence="9">
    <location>
        <begin position="379"/>
        <end position="403"/>
    </location>
</feature>
<evidence type="ECO:0000256" key="1">
    <source>
        <dbReference type="ARBA" id="ARBA00004477"/>
    </source>
</evidence>
<keyword evidence="11" id="KW-1185">Reference proteome</keyword>
<sequence>MPIDQQKALLFGAAAAVRLLLFTAFPSLPNLLTGRVEISTPVTSFKRLQEGVFLYTHNVSPYDGGVFHQAPLLLPLFSLLPNPAYYPFATNLLYTIVDLLGANALMHIAESGQSATPRLFKSSRKELRWSSIAIGAGFLFNPFTITTCIARPTSALTNLFILLAMAKASQGAGSTFVLALSVASYLAMHPILLFPPLLVLCYDVRATKSKSAPNPLAFTAFHVLSLVVALGGLLYLSALLTGSWEFLGATYGVRLLLPDLTPNVGLWWYFFTEMFDSFREFFLGVFWLHVVSYVPGLTIRLRKQPLFVAVTLTGIFAVFTPYPSIADGTLYLSLVPLFRHLFPLMRYTFLASSTILYASFIGPAFYYLWIYAGSGNANFFYAITLVWSLGLSVIVGDSLYAALRDELDVERPELRGKEVKRI</sequence>
<gene>
    <name evidence="10" type="ORF">BCR34DRAFT_70479</name>
</gene>
<dbReference type="GO" id="GO:0016255">
    <property type="term" value="P:attachment of GPI anchor to protein"/>
    <property type="evidence" value="ECO:0007669"/>
    <property type="project" value="InterPro"/>
</dbReference>
<evidence type="ECO:0000256" key="8">
    <source>
        <dbReference type="ARBA" id="ARBA00023136"/>
    </source>
</evidence>
<proteinExistence type="inferred from homology"/>
<keyword evidence="5 9" id="KW-0812">Transmembrane</keyword>
<keyword evidence="4" id="KW-0337">GPI-anchor biosynthesis</keyword>
<dbReference type="GO" id="GO:0006506">
    <property type="term" value="P:GPI anchor biosynthetic process"/>
    <property type="evidence" value="ECO:0007669"/>
    <property type="project" value="UniProtKB-UniPathway"/>
</dbReference>
<feature type="transmembrane region" description="Helical" evidence="9">
    <location>
        <begin position="281"/>
        <end position="299"/>
    </location>
</feature>
<dbReference type="STRING" id="1231657.A0A1Y1Z052"/>
<dbReference type="Proteomes" id="UP000193144">
    <property type="component" value="Unassembled WGS sequence"/>
</dbReference>
<comment type="subcellular location">
    <subcellularLocation>
        <location evidence="1">Endoplasmic reticulum membrane</location>
        <topology evidence="1">Multi-pass membrane protein</topology>
    </subcellularLocation>
</comment>
<protein>
    <submittedName>
        <fullName evidence="10">GPI transamidase subunit PIG-U</fullName>
    </submittedName>
</protein>
<dbReference type="AlphaFoldDB" id="A0A1Y1Z052"/>
<keyword evidence="6" id="KW-0256">Endoplasmic reticulum</keyword>
<name>A0A1Y1Z052_9PLEO</name>
<feature type="transmembrane region" description="Helical" evidence="9">
    <location>
        <begin position="178"/>
        <end position="198"/>
    </location>
</feature>
<evidence type="ECO:0000256" key="2">
    <source>
        <dbReference type="ARBA" id="ARBA00004687"/>
    </source>
</evidence>
<evidence type="ECO:0000256" key="3">
    <source>
        <dbReference type="ARBA" id="ARBA00010026"/>
    </source>
</evidence>
<comment type="pathway">
    <text evidence="2">Glycolipid biosynthesis; glycosylphosphatidylinositol-anchor biosynthesis.</text>
</comment>
<feature type="transmembrane region" description="Helical" evidence="9">
    <location>
        <begin position="84"/>
        <end position="106"/>
    </location>
</feature>
<feature type="transmembrane region" description="Helical" evidence="9">
    <location>
        <begin position="7"/>
        <end position="25"/>
    </location>
</feature>
<evidence type="ECO:0000256" key="6">
    <source>
        <dbReference type="ARBA" id="ARBA00022824"/>
    </source>
</evidence>
<dbReference type="OrthoDB" id="549017at2759"/>
<organism evidence="10 11">
    <name type="scientific">Clohesyomyces aquaticus</name>
    <dbReference type="NCBI Taxonomy" id="1231657"/>
    <lineage>
        <taxon>Eukaryota</taxon>
        <taxon>Fungi</taxon>
        <taxon>Dikarya</taxon>
        <taxon>Ascomycota</taxon>
        <taxon>Pezizomycotina</taxon>
        <taxon>Dothideomycetes</taxon>
        <taxon>Pleosporomycetidae</taxon>
        <taxon>Pleosporales</taxon>
        <taxon>Lindgomycetaceae</taxon>
        <taxon>Clohesyomyces</taxon>
    </lineage>
</organism>
<accession>A0A1Y1Z052</accession>
<evidence type="ECO:0000256" key="4">
    <source>
        <dbReference type="ARBA" id="ARBA00022502"/>
    </source>
</evidence>
<dbReference type="InterPro" id="IPR009600">
    <property type="entry name" value="PIG-U"/>
</dbReference>
<dbReference type="Pfam" id="PF06728">
    <property type="entry name" value="PIG-U"/>
    <property type="match status" value="1"/>
</dbReference>
<dbReference type="GO" id="GO:0042765">
    <property type="term" value="C:GPI-anchor transamidase complex"/>
    <property type="evidence" value="ECO:0007669"/>
    <property type="project" value="InterPro"/>
</dbReference>
<reference evidence="10 11" key="1">
    <citation type="submission" date="2016-07" db="EMBL/GenBank/DDBJ databases">
        <title>Pervasive Adenine N6-methylation of Active Genes in Fungi.</title>
        <authorList>
            <consortium name="DOE Joint Genome Institute"/>
            <person name="Mondo S.J."/>
            <person name="Dannebaum R.O."/>
            <person name="Kuo R.C."/>
            <person name="Labutti K."/>
            <person name="Haridas S."/>
            <person name="Kuo A."/>
            <person name="Salamov A."/>
            <person name="Ahrendt S.R."/>
            <person name="Lipzen A."/>
            <person name="Sullivan W."/>
            <person name="Andreopoulos W.B."/>
            <person name="Clum A."/>
            <person name="Lindquist E."/>
            <person name="Daum C."/>
            <person name="Ramamoorthy G.K."/>
            <person name="Gryganskyi A."/>
            <person name="Culley D."/>
            <person name="Magnuson J.K."/>
            <person name="James T.Y."/>
            <person name="O'Malley M.A."/>
            <person name="Stajich J.E."/>
            <person name="Spatafora J.W."/>
            <person name="Visel A."/>
            <person name="Grigoriev I.V."/>
        </authorList>
    </citation>
    <scope>NUCLEOTIDE SEQUENCE [LARGE SCALE GENOMIC DNA]</scope>
    <source>
        <strain evidence="10 11">CBS 115471</strain>
    </source>
</reference>
<keyword evidence="8 9" id="KW-0472">Membrane</keyword>
<dbReference type="PANTHER" id="PTHR13121">
    <property type="entry name" value="GPI TRANSAMIDASE COMPONENT PIG-U"/>
    <property type="match status" value="1"/>
</dbReference>
<dbReference type="UniPathway" id="UPA00196"/>
<dbReference type="EMBL" id="MCFA01000146">
    <property type="protein sequence ID" value="ORY03494.1"/>
    <property type="molecule type" value="Genomic_DNA"/>
</dbReference>
<feature type="transmembrane region" description="Helical" evidence="9">
    <location>
        <begin position="306"/>
        <end position="325"/>
    </location>
</feature>